<dbReference type="GO" id="GO:0006260">
    <property type="term" value="P:DNA replication"/>
    <property type="evidence" value="ECO:0007669"/>
    <property type="project" value="TreeGrafter"/>
</dbReference>
<name>A0A2P6MDF6_ALKUR</name>
<dbReference type="AlphaFoldDB" id="A0A2P6MDF6"/>
<dbReference type="SUPFAM" id="SSF52540">
    <property type="entry name" value="P-loop containing nucleoside triphosphate hydrolases"/>
    <property type="match status" value="1"/>
</dbReference>
<dbReference type="Gene3D" id="3.40.50.300">
    <property type="entry name" value="P-loop containing nucleotide triphosphate hydrolases"/>
    <property type="match status" value="1"/>
</dbReference>
<evidence type="ECO:0000313" key="3">
    <source>
        <dbReference type="Proteomes" id="UP000243650"/>
    </source>
</evidence>
<proteinExistence type="predicted"/>
<dbReference type="EMBL" id="PVNS01000019">
    <property type="protein sequence ID" value="PRO64303.1"/>
    <property type="molecule type" value="Genomic_DNA"/>
</dbReference>
<dbReference type="InterPro" id="IPR027417">
    <property type="entry name" value="P-loop_NTPase"/>
</dbReference>
<dbReference type="Pfam" id="PF07319">
    <property type="entry name" value="DnaI_N"/>
    <property type="match status" value="1"/>
</dbReference>
<dbReference type="InterPro" id="IPR009928">
    <property type="entry name" value="DnaI_N"/>
</dbReference>
<feature type="domain" description="AAA+ ATPase" evidence="1">
    <location>
        <begin position="157"/>
        <end position="283"/>
    </location>
</feature>
<organism evidence="2 3">
    <name type="scientific">Alkalicoccus urumqiensis</name>
    <name type="common">Bacillus urumqiensis</name>
    <dbReference type="NCBI Taxonomy" id="1548213"/>
    <lineage>
        <taxon>Bacteria</taxon>
        <taxon>Bacillati</taxon>
        <taxon>Bacillota</taxon>
        <taxon>Bacilli</taxon>
        <taxon>Bacillales</taxon>
        <taxon>Bacillaceae</taxon>
        <taxon>Alkalicoccus</taxon>
    </lineage>
</organism>
<dbReference type="InterPro" id="IPR003593">
    <property type="entry name" value="AAA+_ATPase"/>
</dbReference>
<dbReference type="SMART" id="SM00382">
    <property type="entry name" value="AAA"/>
    <property type="match status" value="1"/>
</dbReference>
<keyword evidence="3" id="KW-1185">Reference proteome</keyword>
<dbReference type="RefSeq" id="WP_105960357.1">
    <property type="nucleotide sequence ID" value="NZ_PVNS01000019.1"/>
</dbReference>
<dbReference type="OrthoDB" id="61127at2"/>
<reference evidence="2 3" key="1">
    <citation type="submission" date="2018-03" db="EMBL/GenBank/DDBJ databases">
        <title>Bacillus urumqiensis sp. nov., a moderately haloalkaliphilic bacterium isolated from a salt lake.</title>
        <authorList>
            <person name="Zhao B."/>
            <person name="Liao Z."/>
        </authorList>
    </citation>
    <scope>NUCLEOTIDE SEQUENCE [LARGE SCALE GENOMIC DNA]</scope>
    <source>
        <strain evidence="2 3">BZ-SZ-XJ18</strain>
    </source>
</reference>
<sequence length="311" mass="35911">MDPIERSLRRFERGGLQERFDKLKQEVLSDPDIKSFLQKEEVSPDHIDSAMSDLYHYRQQWQNCSRCPGLENCPNVMKGYQPELQVQHGSINLTYHPCPLKRREDERLRHQSFMKSLYLPREVLQMTFDDFDEDNQSRTDAYVKALAFCSEAVPGENGAGLYIHGPFGVGKTFLVSAIANELADQEVETMLVYTPDFLRELKSGISDGSYQEKLDHVKKARVLILDDIGAETMTPWVRDEVFGALLQFRMMEKLPTIFTSNFTLDELELHLASTQRGGTEKVDQLKAKRIMERIRHLTTELEMKGTNRRGM</sequence>
<dbReference type="GO" id="GO:0005524">
    <property type="term" value="F:ATP binding"/>
    <property type="evidence" value="ECO:0007669"/>
    <property type="project" value="InterPro"/>
</dbReference>
<accession>A0A2P6MDF6</accession>
<comment type="caution">
    <text evidence="2">The sequence shown here is derived from an EMBL/GenBank/DDBJ whole genome shotgun (WGS) entry which is preliminary data.</text>
</comment>
<dbReference type="NCBIfam" id="NF006505">
    <property type="entry name" value="PRK08939.1"/>
    <property type="match status" value="1"/>
</dbReference>
<dbReference type="PANTHER" id="PTHR30050">
    <property type="entry name" value="CHROMOSOMAL REPLICATION INITIATOR PROTEIN DNAA"/>
    <property type="match status" value="1"/>
</dbReference>
<protein>
    <submittedName>
        <fullName evidence="2">Primosomal protein DnaI</fullName>
    </submittedName>
</protein>
<dbReference type="InterPro" id="IPR002611">
    <property type="entry name" value="IstB_ATP-bd"/>
</dbReference>
<dbReference type="CDD" id="cd00009">
    <property type="entry name" value="AAA"/>
    <property type="match status" value="1"/>
</dbReference>
<dbReference type="Pfam" id="PF01695">
    <property type="entry name" value="IstB_IS21"/>
    <property type="match status" value="1"/>
</dbReference>
<dbReference type="Proteomes" id="UP000243650">
    <property type="component" value="Unassembled WGS sequence"/>
</dbReference>
<evidence type="ECO:0000259" key="1">
    <source>
        <dbReference type="SMART" id="SM00382"/>
    </source>
</evidence>
<gene>
    <name evidence="2" type="ORF">C6I21_15320</name>
</gene>
<dbReference type="PANTHER" id="PTHR30050:SF8">
    <property type="entry name" value="PRIMOSOMAL PROTEIN DNAI"/>
    <property type="match status" value="1"/>
</dbReference>
<evidence type="ECO:0000313" key="2">
    <source>
        <dbReference type="EMBL" id="PRO64303.1"/>
    </source>
</evidence>